<dbReference type="Pfam" id="PF14844">
    <property type="entry name" value="PH_BEACH"/>
    <property type="match status" value="1"/>
</dbReference>
<dbReference type="InterPro" id="IPR019775">
    <property type="entry name" value="WD40_repeat_CS"/>
</dbReference>
<dbReference type="PROSITE" id="PS51783">
    <property type="entry name" value="PH_BEACH"/>
    <property type="match status" value="1"/>
</dbReference>
<dbReference type="Gene3D" id="2.30.29.30">
    <property type="entry name" value="Pleckstrin-homology domain (PH domain)/Phosphotyrosine-binding domain (PTB)"/>
    <property type="match status" value="1"/>
</dbReference>
<dbReference type="InParanoid" id="A0A165H658"/>
<dbReference type="SMART" id="SM00320">
    <property type="entry name" value="WD40"/>
    <property type="match status" value="3"/>
</dbReference>
<feature type="compositionally biased region" description="Low complexity" evidence="4">
    <location>
        <begin position="1757"/>
        <end position="1768"/>
    </location>
</feature>
<evidence type="ECO:0000259" key="6">
    <source>
        <dbReference type="PROSITE" id="PS51783"/>
    </source>
</evidence>
<dbReference type="PANTHER" id="PTHR46108">
    <property type="entry name" value="BLUE CHEESE"/>
    <property type="match status" value="1"/>
</dbReference>
<dbReference type="Gene3D" id="2.130.10.10">
    <property type="entry name" value="YVTN repeat-like/Quinoprotein amine dehydrogenase"/>
    <property type="match status" value="1"/>
</dbReference>
<dbReference type="PROSITE" id="PS00678">
    <property type="entry name" value="WD_REPEATS_1"/>
    <property type="match status" value="1"/>
</dbReference>
<dbReference type="PROSITE" id="PS50197">
    <property type="entry name" value="BEACH"/>
    <property type="match status" value="1"/>
</dbReference>
<dbReference type="PROSITE" id="PS50082">
    <property type="entry name" value="WD_REPEATS_2"/>
    <property type="match status" value="1"/>
</dbReference>
<dbReference type="GeneID" id="28894991"/>
<feature type="repeat" description="WD" evidence="3">
    <location>
        <begin position="2414"/>
        <end position="2455"/>
    </location>
</feature>
<dbReference type="InterPro" id="IPR000409">
    <property type="entry name" value="BEACH_dom"/>
</dbReference>
<evidence type="ECO:0000256" key="4">
    <source>
        <dbReference type="SAM" id="MobiDB-lite"/>
    </source>
</evidence>
<dbReference type="CDD" id="cd01201">
    <property type="entry name" value="PH_BEACH"/>
    <property type="match status" value="1"/>
</dbReference>
<dbReference type="InterPro" id="IPR001680">
    <property type="entry name" value="WD40_rpt"/>
</dbReference>
<dbReference type="RefSeq" id="XP_018188598.1">
    <property type="nucleotide sequence ID" value="XM_018329854.1"/>
</dbReference>
<dbReference type="SUPFAM" id="SSF50729">
    <property type="entry name" value="PH domain-like"/>
    <property type="match status" value="1"/>
</dbReference>
<dbReference type="FunFam" id="1.10.1540.10:FF:000002">
    <property type="entry name" value="WD repeat and FYVE domain containing 3"/>
    <property type="match status" value="1"/>
</dbReference>
<dbReference type="EMBL" id="KV407458">
    <property type="protein sequence ID" value="KZF23043.1"/>
    <property type="molecule type" value="Genomic_DNA"/>
</dbReference>
<dbReference type="OrthoDB" id="26681at2759"/>
<dbReference type="PANTHER" id="PTHR46108:SF4">
    <property type="entry name" value="BLUE CHEESE"/>
    <property type="match status" value="1"/>
</dbReference>
<feature type="compositionally biased region" description="Polar residues" evidence="4">
    <location>
        <begin position="941"/>
        <end position="972"/>
    </location>
</feature>
<evidence type="ECO:0000256" key="1">
    <source>
        <dbReference type="ARBA" id="ARBA00022574"/>
    </source>
</evidence>
<keyword evidence="1 3" id="KW-0853">WD repeat</keyword>
<dbReference type="STRING" id="1328760.A0A165H658"/>
<reference evidence="7 8" key="1">
    <citation type="journal article" date="2016" name="Fungal Biol.">
        <title>The genome of Xylona heveae provides a window into fungal endophytism.</title>
        <authorList>
            <person name="Gazis R."/>
            <person name="Kuo A."/>
            <person name="Riley R."/>
            <person name="LaButti K."/>
            <person name="Lipzen A."/>
            <person name="Lin J."/>
            <person name="Amirebrahimi M."/>
            <person name="Hesse C.N."/>
            <person name="Spatafora J.W."/>
            <person name="Henrissat B."/>
            <person name="Hainaut M."/>
            <person name="Grigoriev I.V."/>
            <person name="Hibbett D.S."/>
        </authorList>
    </citation>
    <scope>NUCLEOTIDE SEQUENCE [LARGE SCALE GENOMIC DNA]</scope>
    <source>
        <strain evidence="7 8">TC161</strain>
    </source>
</reference>
<keyword evidence="8" id="KW-1185">Reference proteome</keyword>
<organism evidence="7 8">
    <name type="scientific">Xylona heveae (strain CBS 132557 / TC161)</name>
    <dbReference type="NCBI Taxonomy" id="1328760"/>
    <lineage>
        <taxon>Eukaryota</taxon>
        <taxon>Fungi</taxon>
        <taxon>Dikarya</taxon>
        <taxon>Ascomycota</taxon>
        <taxon>Pezizomycotina</taxon>
        <taxon>Xylonomycetes</taxon>
        <taxon>Xylonales</taxon>
        <taxon>Xylonaceae</taxon>
        <taxon>Xylona</taxon>
    </lineage>
</organism>
<dbReference type="InterPro" id="IPR036322">
    <property type="entry name" value="WD40_repeat_dom_sf"/>
</dbReference>
<evidence type="ECO:0000313" key="8">
    <source>
        <dbReference type="Proteomes" id="UP000076632"/>
    </source>
</evidence>
<feature type="domain" description="BEACH" evidence="5">
    <location>
        <begin position="1986"/>
        <end position="2281"/>
    </location>
</feature>
<dbReference type="SUPFAM" id="SSF49899">
    <property type="entry name" value="Concanavalin A-like lectins/glucanases"/>
    <property type="match status" value="1"/>
</dbReference>
<dbReference type="InterPro" id="IPR015943">
    <property type="entry name" value="WD40/YVTN_repeat-like_dom_sf"/>
</dbReference>
<gene>
    <name evidence="7" type="ORF">L228DRAFT_210519</name>
</gene>
<accession>A0A165H658</accession>
<keyword evidence="2" id="KW-0677">Repeat</keyword>
<feature type="region of interest" description="Disordered" evidence="4">
    <location>
        <begin position="939"/>
        <end position="972"/>
    </location>
</feature>
<proteinExistence type="predicted"/>
<evidence type="ECO:0000313" key="7">
    <source>
        <dbReference type="EMBL" id="KZF23043.1"/>
    </source>
</evidence>
<dbReference type="CDD" id="cd06071">
    <property type="entry name" value="Beach"/>
    <property type="match status" value="1"/>
</dbReference>
<dbReference type="Gene3D" id="1.10.1540.10">
    <property type="entry name" value="BEACH domain"/>
    <property type="match status" value="1"/>
</dbReference>
<sequence length="2604" mass="293544">MTSVASRHRSSTAVSASASIAPVIAELRPAVEALNTDSREHVHPSVTDLRTKIDKIRQVRQQLRKVAYPGQAQDAFRHLHGFEAVLEAIRSLSGFYDTQKLSNTQRTDFFELLDEALRTLSDALEHHWGNRRYFRNKVGGWASLEQVLASTGIGGTTDIEHVLADQGKIFAVLLAFAFGDDTPKKYFESIFNLRGPFETGAQELADNEASGSDEKVGPRRSNYRSVVEEQAKDFFGAFTSIQNPEMVAIVLNFWLAFPRAPRETQEPNITSLALVAALRWIAESSFHNLAALHSTRILSSIIPHLFDKSLHPVEADTLRSLAVTLAGLGVNKLQDSQFLFKNAIHSPEVAEFLLQSVRVSRAPPLIHFDLSLHGHSSVELPDLGRNFPPISPSAGYTFTAWLRVDTFDSESHTTVFGAFDTSQTCFVLIYLEKDTRNLILQTSIRSTRPSVRFKSTIFEQGVWYHIAVVHRRPRSASSSRASLYVNGKFTEQVRSHYPCIPPALNTSTESFASLTSSSRHNPVQVFLGTPQDLSSNIGRGLVSSKWSLASSHLFNDALSDDLIAVYYQLGPRYSGNFQDCLGSFQTYDASAKLNMLNESRHPGKEDRSDIVAAIRSKASTLLPESQILFNISPVAVLCGDQNHLNKPQIIAGLSKQAGRSLQQLTRAGGNPIVINGAIPAINDALTLSNGVAILTGEPAVVIPESLDNDSWRLSGCCSVGLKLIENAATPSDLLLAVRIFFETVKDNWRNSEAVERENGFGILGAILRGKLGGGMTMGSANPVTFDTDDSTTHERLSSGLLSLILDFVGYDRTDPSESIINNPLAYRVLLVDLDLWRKTGCDTQKLYYNQFVTFGVQSKYRHFNLKRLSRMRIVKKLLEAMKTSTFPSAVTEDFLAAFKFLVSSCLSAEVLRSLALFITYALHKSESITPRTWTRKATMPLRQNSTKRTLRTASSHGSLSQSAQPSAPTETQDLSRMQLGIRILEVYADLLCNEDGTVLIKKFARTVTNKWLLFLLAEDEPRVVLLGAKILSRLLTIHGASYVKKFADKSGGFVIMRHRLKRWWNIPTIWPICFALLFNHDVGKIEFGRSFDLYSLLDIFGPNTQVIYPEVLPVITSMIQRGVKEIVQDSGSSATAPQNVSSANETMLTHTGMNVEHARRPSMDYNTELSSSRKPFDFNVDRRAIILHTVIHFLADIHNKSPSFRQFAANSNYIQEMLFVLYPVIVSSDTVSAETELNSRGSALTFDGGDVVIRPISRIESQPSPIVRTMNVTSPPSPNLQRAYPLRRGSSFVLVTSHQKQHSPSSARLNPVMSPKTSQSITLNVSNTIVESLMELVTAVFMEQVLERKEFPGFGLFLRVPPGFQEHQAYFESYILRNTLSQLNNHLQLNRSLLWEPRVINNLYRLSAHLGEAVFEGWFLSGAEPLLEFAGTVLEYLQRPDVGQTKGVRLCSQAIGGIRAVFLRVVLLRLSELDDTDSEEEVVSFLDKMMYWQTIILSPENTEGDFLRLICYLLYTKLIRDEENIRLSAANLWRILLVQKPNETSLVFNQATTADQKYLSSGFRKLTELDNETFISWVDNHREDLDAFFFGAMSKSWECFVQDENRRTEETAKTRISRRRERLRMWISEELADDDILHKHGIARNHWMANIYASEHLKHQRALQDQQDDFAFLTSTFNRLDRDLRRPCGLLDAGNAQKWQLDQTEGRNRMRLRLVPDTSNYQQDFRPKRKQSTMTLRARPRADSETPIDISGSRSKSLTPTSPGTPTLNGRRARAFSELSQGQEDGDEAFEIIDDPKDEDGGYEDKNRKVMRSLQRGDQVQLVYNVSRIVGLEACEGLLIIGKNYLYLLDNFFQRSDGEIVNAWQAPNEERDPYLQMISGRNPGENRPRNTRDHESRDWNWSDVISISKRRFLFRDVAIEVFFRDGRSYLLTTVSLSLRDEVYSKLISRAPHVIGNAPSPHPEDSWRIEALKSPEDVPQTLGSKFANVFASNSYLPATRKWMKGEISNFHYLMLVNTMAGRTFNDLTQYPVFPWILADYTSEELDLNNPRSFRDLSKPMGAQSAEREAEFRDRYASFAEMGDQDSPAFHYGTHYSSAMIVTSYLIRLPPFVQSYLLLQGGNFDHADRLFYSIERAWSSASRDNMTDVRELIPEFFYLPEFLTNPNKFDLGLRQGSNEPINLVALPPWAKGDPKIFIAKHREALESSYVSEHLHQWIDLVFGFKQQGEAALEATNVFHHLSYRGAKDLDNIEDPLERLATIGIIHNFGQTPHQVFRKPHPQREDLSRQPKKLEATAASLTRLPFPLLAESNERVASLLFSPKHDRLLCSAAFRLNVPPNYDRYMEWGFSDESVRFFSTDSKKLIGLFEHLHQGQLSCAQFADSRTLITAGMDCTISVWLVISGSRSVDLQPKVTLFGHRAPVNVLAASRSFSALLSASSDGQVILWNLNRLEFVRKLATGKHVDCARINDVTGQILLCSGQHASLYTLNGELMLEQKVCESDDDDILSCAFYEGNGSEWLEKNLIFTGHRWGVAKVWEVTIRNGKFVLDLVKQLNHVDANNEDGFNISAAITAILPMSQAVYAGDEDGRVYEWDIVQRQESYLGR</sequence>
<dbReference type="OMA" id="EMSNFHY"/>
<feature type="region of interest" description="Disordered" evidence="4">
    <location>
        <begin position="1717"/>
        <end position="1770"/>
    </location>
</feature>
<dbReference type="Gene3D" id="2.60.120.200">
    <property type="match status" value="1"/>
</dbReference>
<dbReference type="Pfam" id="PF13385">
    <property type="entry name" value="Laminin_G_3"/>
    <property type="match status" value="1"/>
</dbReference>
<dbReference type="Pfam" id="PF23295">
    <property type="entry name" value="Arm_4"/>
    <property type="match status" value="1"/>
</dbReference>
<dbReference type="SUPFAM" id="SSF81837">
    <property type="entry name" value="BEACH domain"/>
    <property type="match status" value="1"/>
</dbReference>
<dbReference type="Pfam" id="PF02138">
    <property type="entry name" value="Beach"/>
    <property type="match status" value="1"/>
</dbReference>
<name>A0A165H658_XYLHT</name>
<evidence type="ECO:0000256" key="3">
    <source>
        <dbReference type="PROSITE-ProRule" id="PRU00221"/>
    </source>
</evidence>
<dbReference type="InterPro" id="IPR056252">
    <property type="entry name" value="Alfy-like_Arm-like"/>
</dbReference>
<dbReference type="InterPro" id="IPR013320">
    <property type="entry name" value="ConA-like_dom_sf"/>
</dbReference>
<dbReference type="InterPro" id="IPR011993">
    <property type="entry name" value="PH-like_dom_sf"/>
</dbReference>
<dbReference type="Proteomes" id="UP000076632">
    <property type="component" value="Unassembled WGS sequence"/>
</dbReference>
<dbReference type="PROSITE" id="PS50294">
    <property type="entry name" value="WD_REPEATS_REGION"/>
    <property type="match status" value="1"/>
</dbReference>
<dbReference type="SUPFAM" id="SSF50978">
    <property type="entry name" value="WD40 repeat-like"/>
    <property type="match status" value="1"/>
</dbReference>
<evidence type="ECO:0000256" key="2">
    <source>
        <dbReference type="ARBA" id="ARBA00022737"/>
    </source>
</evidence>
<evidence type="ECO:0000259" key="5">
    <source>
        <dbReference type="PROSITE" id="PS50197"/>
    </source>
</evidence>
<dbReference type="Pfam" id="PF00400">
    <property type="entry name" value="WD40"/>
    <property type="match status" value="2"/>
</dbReference>
<protein>
    <submittedName>
        <fullName evidence="7">Beach-domain-containing protein</fullName>
    </submittedName>
</protein>
<dbReference type="InterPro" id="IPR023362">
    <property type="entry name" value="PH-BEACH_dom"/>
</dbReference>
<feature type="domain" description="BEACH-type PH" evidence="6">
    <location>
        <begin position="1815"/>
        <end position="1947"/>
    </location>
</feature>
<dbReference type="InterPro" id="IPR051944">
    <property type="entry name" value="BEACH_domain_protein"/>
</dbReference>
<dbReference type="InterPro" id="IPR036372">
    <property type="entry name" value="BEACH_dom_sf"/>
</dbReference>
<dbReference type="SMART" id="SM01026">
    <property type="entry name" value="Beach"/>
    <property type="match status" value="1"/>
</dbReference>